<gene>
    <name evidence="2" type="ORF">CK203_069052</name>
</gene>
<proteinExistence type="predicted"/>
<keyword evidence="1" id="KW-1133">Transmembrane helix</keyword>
<name>A0A438F124_VITVI</name>
<dbReference type="AlphaFoldDB" id="A0A438F124"/>
<reference evidence="2 3" key="1">
    <citation type="journal article" date="2018" name="PLoS Genet.">
        <title>Population sequencing reveals clonal diversity and ancestral inbreeding in the grapevine cultivar Chardonnay.</title>
        <authorList>
            <person name="Roach M.J."/>
            <person name="Johnson D.L."/>
            <person name="Bohlmann J."/>
            <person name="van Vuuren H.J."/>
            <person name="Jones S.J."/>
            <person name="Pretorius I.S."/>
            <person name="Schmidt S.A."/>
            <person name="Borneman A.R."/>
        </authorList>
    </citation>
    <scope>NUCLEOTIDE SEQUENCE [LARGE SCALE GENOMIC DNA]</scope>
    <source>
        <strain evidence="3">cv. Chardonnay</strain>
        <tissue evidence="2">Leaf</tissue>
    </source>
</reference>
<protein>
    <submittedName>
        <fullName evidence="2">Uncharacterized protein</fullName>
    </submittedName>
</protein>
<accession>A0A438F124</accession>
<dbReference type="EMBL" id="QGNW01001142">
    <property type="protein sequence ID" value="RVW53714.1"/>
    <property type="molecule type" value="Genomic_DNA"/>
</dbReference>
<keyword evidence="1" id="KW-0472">Membrane</keyword>
<evidence type="ECO:0000313" key="3">
    <source>
        <dbReference type="Proteomes" id="UP000288805"/>
    </source>
</evidence>
<organism evidence="2 3">
    <name type="scientific">Vitis vinifera</name>
    <name type="common">Grape</name>
    <dbReference type="NCBI Taxonomy" id="29760"/>
    <lineage>
        <taxon>Eukaryota</taxon>
        <taxon>Viridiplantae</taxon>
        <taxon>Streptophyta</taxon>
        <taxon>Embryophyta</taxon>
        <taxon>Tracheophyta</taxon>
        <taxon>Spermatophyta</taxon>
        <taxon>Magnoliopsida</taxon>
        <taxon>eudicotyledons</taxon>
        <taxon>Gunneridae</taxon>
        <taxon>Pentapetalae</taxon>
        <taxon>rosids</taxon>
        <taxon>Vitales</taxon>
        <taxon>Vitaceae</taxon>
        <taxon>Viteae</taxon>
        <taxon>Vitis</taxon>
    </lineage>
</organism>
<evidence type="ECO:0000313" key="2">
    <source>
        <dbReference type="EMBL" id="RVW53714.1"/>
    </source>
</evidence>
<keyword evidence="1" id="KW-0812">Transmembrane</keyword>
<feature type="transmembrane region" description="Helical" evidence="1">
    <location>
        <begin position="143"/>
        <end position="164"/>
    </location>
</feature>
<sequence>MPKTLHTSKEARPGIVKPKLNHETLLGLQRRGDCLHQSPEIVGSSHVPQTSHGSFHRVNLEGRNVGASMVMRRGASDESPDSESCSINIYINNNVQGVNNSALLGSQVKMGDPGVYLTFRGVKFNEDSRETNKRNGESNEKGLGAKLGFCGKFLLVFISFLLLLCFL</sequence>
<dbReference type="Proteomes" id="UP000288805">
    <property type="component" value="Unassembled WGS sequence"/>
</dbReference>
<evidence type="ECO:0000256" key="1">
    <source>
        <dbReference type="SAM" id="Phobius"/>
    </source>
</evidence>
<comment type="caution">
    <text evidence="2">The sequence shown here is derived from an EMBL/GenBank/DDBJ whole genome shotgun (WGS) entry which is preliminary data.</text>
</comment>